<dbReference type="GeneID" id="36590172"/>
<dbReference type="InParanoid" id="A0A2J6SG99"/>
<name>A0A2J6SG99_9HELO</name>
<evidence type="ECO:0000313" key="1">
    <source>
        <dbReference type="EMBL" id="PMD49802.1"/>
    </source>
</evidence>
<gene>
    <name evidence="1" type="ORF">K444DRAFT_622421</name>
</gene>
<dbReference type="OrthoDB" id="5030973at2759"/>
<dbReference type="STRING" id="1095630.A0A2J6SG99"/>
<dbReference type="AlphaFoldDB" id="A0A2J6SG99"/>
<keyword evidence="2" id="KW-1185">Reference proteome</keyword>
<proteinExistence type="predicted"/>
<organism evidence="1 2">
    <name type="scientific">Hyaloscypha bicolor E</name>
    <dbReference type="NCBI Taxonomy" id="1095630"/>
    <lineage>
        <taxon>Eukaryota</taxon>
        <taxon>Fungi</taxon>
        <taxon>Dikarya</taxon>
        <taxon>Ascomycota</taxon>
        <taxon>Pezizomycotina</taxon>
        <taxon>Leotiomycetes</taxon>
        <taxon>Helotiales</taxon>
        <taxon>Hyaloscyphaceae</taxon>
        <taxon>Hyaloscypha</taxon>
        <taxon>Hyaloscypha bicolor</taxon>
    </lineage>
</organism>
<protein>
    <submittedName>
        <fullName evidence="1">Uncharacterized protein</fullName>
    </submittedName>
</protein>
<reference evidence="1 2" key="1">
    <citation type="submission" date="2016-04" db="EMBL/GenBank/DDBJ databases">
        <title>A degradative enzymes factory behind the ericoid mycorrhizal symbiosis.</title>
        <authorList>
            <consortium name="DOE Joint Genome Institute"/>
            <person name="Martino E."/>
            <person name="Morin E."/>
            <person name="Grelet G."/>
            <person name="Kuo A."/>
            <person name="Kohler A."/>
            <person name="Daghino S."/>
            <person name="Barry K."/>
            <person name="Choi C."/>
            <person name="Cichocki N."/>
            <person name="Clum A."/>
            <person name="Copeland A."/>
            <person name="Hainaut M."/>
            <person name="Haridas S."/>
            <person name="Labutti K."/>
            <person name="Lindquist E."/>
            <person name="Lipzen A."/>
            <person name="Khouja H.-R."/>
            <person name="Murat C."/>
            <person name="Ohm R."/>
            <person name="Olson A."/>
            <person name="Spatafora J."/>
            <person name="Veneault-Fourrey C."/>
            <person name="Henrissat B."/>
            <person name="Grigoriev I."/>
            <person name="Martin F."/>
            <person name="Perotto S."/>
        </authorList>
    </citation>
    <scope>NUCLEOTIDE SEQUENCE [LARGE SCALE GENOMIC DNA]</scope>
    <source>
        <strain evidence="1 2">E</strain>
    </source>
</reference>
<sequence length="311" mass="34010">MDDVLLNPGDELELDGDLPAFNIQLAPSGDQGSGYHTQNDPKNPYQRERVVERQGAVDIRCSFVDIIHGLLSPESETFCTLLVLQFRFDPRKRARRIAHVDIELRFAGSAPGVADPDVYAIAPDGQLSFAQTTQTEIASLESKIHAGGGMPGAHTGVAVKVGREVIREMQYATTVTGSSNVRGRNYGQPNSVLWTLMENPETKTGVPIAMKTAILLKRRDEGPFQCVVSLKAKADWRTSMEWLVGTTKPDDPVLFDPTLDSTSCRYSEMELKLGELELEPISDITVMNLVDGVVKTRKIGGGGQKVDIGIE</sequence>
<accession>A0A2J6SG99</accession>
<dbReference type="RefSeq" id="XP_024726706.1">
    <property type="nucleotide sequence ID" value="XM_024882095.1"/>
</dbReference>
<evidence type="ECO:0000313" key="2">
    <source>
        <dbReference type="Proteomes" id="UP000235371"/>
    </source>
</evidence>
<dbReference type="EMBL" id="KZ613919">
    <property type="protein sequence ID" value="PMD49802.1"/>
    <property type="molecule type" value="Genomic_DNA"/>
</dbReference>
<dbReference type="Proteomes" id="UP000235371">
    <property type="component" value="Unassembled WGS sequence"/>
</dbReference>